<evidence type="ECO:0000313" key="3">
    <source>
        <dbReference type="Proteomes" id="UP001203338"/>
    </source>
</evidence>
<keyword evidence="1" id="KW-1133">Transmembrane helix</keyword>
<dbReference type="EMBL" id="JAMFLX010000012">
    <property type="protein sequence ID" value="MCL6270375.1"/>
    <property type="molecule type" value="Genomic_DNA"/>
</dbReference>
<dbReference type="Proteomes" id="UP001203338">
    <property type="component" value="Unassembled WGS sequence"/>
</dbReference>
<gene>
    <name evidence="2" type="ORF">M3P05_10630</name>
</gene>
<reference evidence="2 3" key="1">
    <citation type="submission" date="2022-05" db="EMBL/GenBank/DDBJ databases">
        <authorList>
            <person name="Park J.-S."/>
        </authorList>
    </citation>
    <scope>NUCLEOTIDE SEQUENCE [LARGE SCALE GENOMIC DNA]</scope>
    <source>
        <strain evidence="2 3">2012CJ34-2</strain>
    </source>
</reference>
<evidence type="ECO:0000256" key="1">
    <source>
        <dbReference type="SAM" id="Phobius"/>
    </source>
</evidence>
<sequence length="223" mass="24536">MNPIRKYLLWLFLFSAASVISQYGSAIPFPLGTWLGIDVWVPLSALSVIPLLDVSRSFVQHYAELADVEFRKSLWHMLIIPSVVAFICSLTAGLPFTIFLGALVAVNVGGYIDIRVFRWAKVLSRKPHVRMRFSNAAATISGTTAFFIIAFTDWPMLIGFPHNELAKPASALLVGGIAQATVIWTAGVIMAHIMATVISWLEKRAEKTAQSPQVSSDNLSEMD</sequence>
<keyword evidence="1" id="KW-0812">Transmembrane</keyword>
<dbReference type="RefSeq" id="WP_249699580.1">
    <property type="nucleotide sequence ID" value="NZ_JAMFLX010000012.1"/>
</dbReference>
<keyword evidence="3" id="KW-1185">Reference proteome</keyword>
<evidence type="ECO:0000313" key="2">
    <source>
        <dbReference type="EMBL" id="MCL6270375.1"/>
    </source>
</evidence>
<organism evidence="2 3">
    <name type="scientific">Parendozoicomonas callyspongiae</name>
    <dbReference type="NCBI Taxonomy" id="2942213"/>
    <lineage>
        <taxon>Bacteria</taxon>
        <taxon>Pseudomonadati</taxon>
        <taxon>Pseudomonadota</taxon>
        <taxon>Gammaproteobacteria</taxon>
        <taxon>Oceanospirillales</taxon>
        <taxon>Endozoicomonadaceae</taxon>
        <taxon>Parendozoicomonas</taxon>
    </lineage>
</organism>
<accession>A0ABT0PG86</accession>
<feature type="transmembrane region" description="Helical" evidence="1">
    <location>
        <begin position="137"/>
        <end position="157"/>
    </location>
</feature>
<protein>
    <submittedName>
        <fullName evidence="2">Uncharacterized protein</fullName>
    </submittedName>
</protein>
<name>A0ABT0PG86_9GAMM</name>
<comment type="caution">
    <text evidence="2">The sequence shown here is derived from an EMBL/GenBank/DDBJ whole genome shotgun (WGS) entry which is preliminary data.</text>
</comment>
<keyword evidence="1" id="KW-0472">Membrane</keyword>
<proteinExistence type="predicted"/>
<feature type="transmembrane region" description="Helical" evidence="1">
    <location>
        <begin position="98"/>
        <end position="117"/>
    </location>
</feature>
<feature type="transmembrane region" description="Helical" evidence="1">
    <location>
        <begin position="177"/>
        <end position="201"/>
    </location>
</feature>